<dbReference type="AlphaFoldDB" id="A0A645ICS1"/>
<evidence type="ECO:0000256" key="1">
    <source>
        <dbReference type="SAM" id="Phobius"/>
    </source>
</evidence>
<gene>
    <name evidence="2" type="ORF">SDC9_192800</name>
</gene>
<reference evidence="2" key="1">
    <citation type="submission" date="2019-08" db="EMBL/GenBank/DDBJ databases">
        <authorList>
            <person name="Kucharzyk K."/>
            <person name="Murdoch R.W."/>
            <person name="Higgins S."/>
            <person name="Loffler F."/>
        </authorList>
    </citation>
    <scope>NUCLEOTIDE SEQUENCE</scope>
</reference>
<dbReference type="EMBL" id="VSSQ01104965">
    <property type="protein sequence ID" value="MPN45233.1"/>
    <property type="molecule type" value="Genomic_DNA"/>
</dbReference>
<organism evidence="2">
    <name type="scientific">bioreactor metagenome</name>
    <dbReference type="NCBI Taxonomy" id="1076179"/>
    <lineage>
        <taxon>unclassified sequences</taxon>
        <taxon>metagenomes</taxon>
        <taxon>ecological metagenomes</taxon>
    </lineage>
</organism>
<proteinExistence type="predicted"/>
<feature type="transmembrane region" description="Helical" evidence="1">
    <location>
        <begin position="72"/>
        <end position="96"/>
    </location>
</feature>
<keyword evidence="1" id="KW-0812">Transmembrane</keyword>
<keyword evidence="1" id="KW-0472">Membrane</keyword>
<comment type="caution">
    <text evidence="2">The sequence shown here is derived from an EMBL/GenBank/DDBJ whole genome shotgun (WGS) entry which is preliminary data.</text>
</comment>
<evidence type="ECO:0000313" key="2">
    <source>
        <dbReference type="EMBL" id="MPN45233.1"/>
    </source>
</evidence>
<accession>A0A645ICS1</accession>
<protein>
    <submittedName>
        <fullName evidence="2">Uncharacterized protein</fullName>
    </submittedName>
</protein>
<name>A0A645ICS1_9ZZZZ</name>
<keyword evidence="1" id="KW-1133">Transmembrane helix</keyword>
<sequence length="110" mass="12435">MPKLIFKVSINISTFNIFSNHLRENPFGGKAKKFSLLKEAPIIISSGPSKKIYTIKVNITKNLFFFTFSYPLLFKVLAPLFMMEVTIIVVIIIITATTDALFQSDKVIAF</sequence>